<organism evidence="3 4">
    <name type="scientific">Saccharothrix xinjiangensis</name>
    <dbReference type="NCBI Taxonomy" id="204798"/>
    <lineage>
        <taxon>Bacteria</taxon>
        <taxon>Bacillati</taxon>
        <taxon>Actinomycetota</taxon>
        <taxon>Actinomycetes</taxon>
        <taxon>Pseudonocardiales</taxon>
        <taxon>Pseudonocardiaceae</taxon>
        <taxon>Saccharothrix</taxon>
    </lineage>
</organism>
<name>A0ABV9XVE7_9PSEU</name>
<feature type="region of interest" description="Disordered" evidence="1">
    <location>
        <begin position="344"/>
        <end position="366"/>
    </location>
</feature>
<dbReference type="Proteomes" id="UP001595833">
    <property type="component" value="Unassembled WGS sequence"/>
</dbReference>
<proteinExistence type="predicted"/>
<evidence type="ECO:0000313" key="4">
    <source>
        <dbReference type="Proteomes" id="UP001595833"/>
    </source>
</evidence>
<dbReference type="InterPro" id="IPR027417">
    <property type="entry name" value="P-loop_NTPase"/>
</dbReference>
<dbReference type="SUPFAM" id="SSF52540">
    <property type="entry name" value="P-loop containing nucleoside triphosphate hydrolases"/>
    <property type="match status" value="1"/>
</dbReference>
<feature type="compositionally biased region" description="Basic and acidic residues" evidence="1">
    <location>
        <begin position="1"/>
        <end position="10"/>
    </location>
</feature>
<evidence type="ECO:0000259" key="2">
    <source>
        <dbReference type="SMART" id="SM00382"/>
    </source>
</evidence>
<dbReference type="EMBL" id="JBHSJB010000010">
    <property type="protein sequence ID" value="MFC5054334.1"/>
    <property type="molecule type" value="Genomic_DNA"/>
</dbReference>
<protein>
    <submittedName>
        <fullName evidence="3">AAA family ATPase</fullName>
    </submittedName>
</protein>
<accession>A0ABV9XVE7</accession>
<dbReference type="RefSeq" id="WP_344041642.1">
    <property type="nucleotide sequence ID" value="NZ_BAAAKE010000029.1"/>
</dbReference>
<comment type="caution">
    <text evidence="3">The sequence shown here is derived from an EMBL/GenBank/DDBJ whole genome shotgun (WGS) entry which is preliminary data.</text>
</comment>
<feature type="region of interest" description="Disordered" evidence="1">
    <location>
        <begin position="1"/>
        <end position="26"/>
    </location>
</feature>
<gene>
    <name evidence="3" type="ORF">ACFPFM_11265</name>
</gene>
<dbReference type="InterPro" id="IPR008868">
    <property type="entry name" value="TniB"/>
</dbReference>
<dbReference type="Gene3D" id="3.40.50.300">
    <property type="entry name" value="P-loop containing nucleotide triphosphate hydrolases"/>
    <property type="match status" value="1"/>
</dbReference>
<dbReference type="SMART" id="SM00382">
    <property type="entry name" value="AAA"/>
    <property type="match status" value="1"/>
</dbReference>
<keyword evidence="4" id="KW-1185">Reference proteome</keyword>
<feature type="compositionally biased region" description="Basic residues" evidence="1">
    <location>
        <begin position="355"/>
        <end position="366"/>
    </location>
</feature>
<dbReference type="Pfam" id="PF05621">
    <property type="entry name" value="TniB"/>
    <property type="match status" value="1"/>
</dbReference>
<sequence length="366" mass="39065">MTGLHDRPAESGDDPAGQVVEEPLTTKEGWSRFVADQIEAPPEPGPAAPAALTGEQRDALVEARRDYHARLPLVNTPTIREVLATGRLLVQLNRGQVSARRGLILSGASGTGKTTALTLLGRTHERAARRRLPAAAGAHRLPVIYVTVPPAATPKMLAGEFARFLGLEFRARANLPEIVNAVCTTATRAGVELVLVDELHNLNLATRSGAEVSDQLKYFAERLPATFAYAGIELESGGLFAGVRGRQIAGRFTLIGSAPFDHGTTAQRGDWQALVATLESTLRLRRHVPGTLVGLADYLYHRTGGMIGSLSQLVRGGALLAVDGEERLTRELLDLVPVDHAADRASSRTTAGRASRTRPTARKAGT</sequence>
<evidence type="ECO:0000256" key="1">
    <source>
        <dbReference type="SAM" id="MobiDB-lite"/>
    </source>
</evidence>
<reference evidence="4" key="1">
    <citation type="journal article" date="2019" name="Int. J. Syst. Evol. Microbiol.">
        <title>The Global Catalogue of Microorganisms (GCM) 10K type strain sequencing project: providing services to taxonomists for standard genome sequencing and annotation.</title>
        <authorList>
            <consortium name="The Broad Institute Genomics Platform"/>
            <consortium name="The Broad Institute Genome Sequencing Center for Infectious Disease"/>
            <person name="Wu L."/>
            <person name="Ma J."/>
        </authorList>
    </citation>
    <scope>NUCLEOTIDE SEQUENCE [LARGE SCALE GENOMIC DNA]</scope>
    <source>
        <strain evidence="4">KCTC 12848</strain>
    </source>
</reference>
<dbReference type="InterPro" id="IPR003593">
    <property type="entry name" value="AAA+_ATPase"/>
</dbReference>
<evidence type="ECO:0000313" key="3">
    <source>
        <dbReference type="EMBL" id="MFC5054334.1"/>
    </source>
</evidence>
<feature type="domain" description="AAA+ ATPase" evidence="2">
    <location>
        <begin position="99"/>
        <end position="294"/>
    </location>
</feature>